<keyword evidence="5" id="KW-0378">Hydrolase</keyword>
<dbReference type="InterPro" id="IPR006597">
    <property type="entry name" value="Sel1-like"/>
</dbReference>
<evidence type="ECO:0000313" key="9">
    <source>
        <dbReference type="EMBL" id="QCD46258.1"/>
    </source>
</evidence>
<dbReference type="Proteomes" id="UP000502377">
    <property type="component" value="Chromosome"/>
</dbReference>
<name>A0A6G5QKN4_CAMRE</name>
<dbReference type="KEGG" id="crx:CRECT_0567"/>
<dbReference type="GO" id="GO:0008800">
    <property type="term" value="F:beta-lactamase activity"/>
    <property type="evidence" value="ECO:0007669"/>
    <property type="project" value="UniProtKB-EC"/>
</dbReference>
<evidence type="ECO:0000256" key="4">
    <source>
        <dbReference type="ARBA" id="ARBA00022737"/>
    </source>
</evidence>
<protein>
    <recommendedName>
        <fullName evidence="3">beta-lactamase</fullName>
        <ecNumber evidence="3">3.5.2.6</ecNumber>
    </recommendedName>
</protein>
<keyword evidence="6" id="KW-0802">TPR repeat</keyword>
<evidence type="ECO:0000256" key="6">
    <source>
        <dbReference type="ARBA" id="ARBA00022803"/>
    </source>
</evidence>
<organism evidence="9 10">
    <name type="scientific">Campylobacter rectus</name>
    <name type="common">Wolinella recta</name>
    <dbReference type="NCBI Taxonomy" id="203"/>
    <lineage>
        <taxon>Bacteria</taxon>
        <taxon>Pseudomonadati</taxon>
        <taxon>Campylobacterota</taxon>
        <taxon>Epsilonproteobacteria</taxon>
        <taxon>Campylobacterales</taxon>
        <taxon>Campylobacteraceae</taxon>
        <taxon>Campylobacter</taxon>
    </lineage>
</organism>
<evidence type="ECO:0000256" key="5">
    <source>
        <dbReference type="ARBA" id="ARBA00022801"/>
    </source>
</evidence>
<evidence type="ECO:0000256" key="7">
    <source>
        <dbReference type="ARBA" id="ARBA00023157"/>
    </source>
</evidence>
<evidence type="ECO:0000256" key="1">
    <source>
        <dbReference type="ARBA" id="ARBA00001526"/>
    </source>
</evidence>
<sequence>MKNLIVLILFAIAAMAGESKKGELSPEKEAFLNARYEEFKKSCAQKDARACKRVILFYQKQAKKQNEKDIREAMQILLGACKDGKFDACAAAGEMHINNKDFIAAREILSPACDSGYQDACVQYGKILEADGAPGKDEKRAKKLYETACEKGSALGCEHLGLAIGSSAPQQAVGYMRKACEMDAWRCFRFGTMAMPYGAEETIKALVRSCHETDMLAGCIMLAKYHEKELREISGEAEVKRLYARLCELVPHGEHCQKAR</sequence>
<evidence type="ECO:0000256" key="8">
    <source>
        <dbReference type="ARBA" id="ARBA00023251"/>
    </source>
</evidence>
<dbReference type="EC" id="3.5.2.6" evidence="3"/>
<dbReference type="RefSeq" id="WP_004319307.1">
    <property type="nucleotide sequence ID" value="NZ_CP012543.1"/>
</dbReference>
<dbReference type="PANTHER" id="PTHR13891:SF1">
    <property type="entry name" value="CYTOCHROME C OXIDASE ASSEMBLY FACTOR 7"/>
    <property type="match status" value="1"/>
</dbReference>
<keyword evidence="8" id="KW-0046">Antibiotic resistance</keyword>
<comment type="similarity">
    <text evidence="2">Belongs to the hcp beta-lactamase family.</text>
</comment>
<dbReference type="PANTHER" id="PTHR13891">
    <property type="entry name" value="CYTOCHROME C OXIDASE ASSEMBLY FACTOR 7"/>
    <property type="match status" value="1"/>
</dbReference>
<dbReference type="EMBL" id="CP012543">
    <property type="protein sequence ID" value="QCD46258.1"/>
    <property type="molecule type" value="Genomic_DNA"/>
</dbReference>
<dbReference type="GO" id="GO:0046677">
    <property type="term" value="P:response to antibiotic"/>
    <property type="evidence" value="ECO:0007669"/>
    <property type="project" value="UniProtKB-KW"/>
</dbReference>
<comment type="catalytic activity">
    <reaction evidence="1">
        <text>a beta-lactam + H2O = a substituted beta-amino acid</text>
        <dbReference type="Rhea" id="RHEA:20401"/>
        <dbReference type="ChEBI" id="CHEBI:15377"/>
        <dbReference type="ChEBI" id="CHEBI:35627"/>
        <dbReference type="ChEBI" id="CHEBI:140347"/>
        <dbReference type="EC" id="3.5.2.6"/>
    </reaction>
</comment>
<keyword evidence="7" id="KW-1015">Disulfide bond</keyword>
<evidence type="ECO:0000313" key="10">
    <source>
        <dbReference type="Proteomes" id="UP000502377"/>
    </source>
</evidence>
<dbReference type="InterPro" id="IPR040239">
    <property type="entry name" value="HcpB-like"/>
</dbReference>
<dbReference type="InterPro" id="IPR011990">
    <property type="entry name" value="TPR-like_helical_dom_sf"/>
</dbReference>
<dbReference type="AlphaFoldDB" id="A0A6G5QKN4"/>
<reference evidence="9 10" key="1">
    <citation type="submission" date="2016-07" db="EMBL/GenBank/DDBJ databases">
        <title>Comparative genomics of the Campylobacter concisus group.</title>
        <authorList>
            <person name="Miller W.G."/>
            <person name="Yee E."/>
            <person name="Chapman M.H."/>
            <person name="Huynh S."/>
            <person name="Bono J.L."/>
            <person name="On S.L.W."/>
            <person name="StLeger J."/>
            <person name="Foster G."/>
            <person name="Parker C.T."/>
        </authorList>
    </citation>
    <scope>NUCLEOTIDE SEQUENCE [LARGE SCALE GENOMIC DNA]</scope>
    <source>
        <strain evidence="9 10">ATCC 33238</strain>
    </source>
</reference>
<gene>
    <name evidence="9" type="ORF">CRECT_0567</name>
</gene>
<accession>A0A6G5QKN4</accession>
<evidence type="ECO:0000256" key="3">
    <source>
        <dbReference type="ARBA" id="ARBA00012865"/>
    </source>
</evidence>
<evidence type="ECO:0000256" key="2">
    <source>
        <dbReference type="ARBA" id="ARBA00008486"/>
    </source>
</evidence>
<dbReference type="SUPFAM" id="SSF81901">
    <property type="entry name" value="HCP-like"/>
    <property type="match status" value="1"/>
</dbReference>
<dbReference type="Gene3D" id="1.25.40.10">
    <property type="entry name" value="Tetratricopeptide repeat domain"/>
    <property type="match status" value="1"/>
</dbReference>
<keyword evidence="4" id="KW-0677">Repeat</keyword>
<proteinExistence type="inferred from homology"/>
<dbReference type="SMART" id="SM00671">
    <property type="entry name" value="SEL1"/>
    <property type="match status" value="3"/>
</dbReference>